<evidence type="ECO:0000313" key="2">
    <source>
        <dbReference type="Proteomes" id="UP000289555"/>
    </source>
</evidence>
<protein>
    <submittedName>
        <fullName evidence="1">Uncharacterized protein</fullName>
    </submittedName>
</protein>
<gene>
    <name evidence="1" type="ORF">HORIV_18290</name>
</gene>
<proteinExistence type="predicted"/>
<name>A0ABN5WWZ2_9GAMM</name>
<reference evidence="2" key="1">
    <citation type="journal article" date="2019" name="Microbiol. Resour. Announc.">
        <title>Complete Genome Sequence of Halomonas olivaria, a Moderately Halophilic Bacterium Isolated from Olive Processing Effluents, Obtained by Nanopore Sequencing.</title>
        <authorList>
            <person name="Nagata S."/>
            <person name="Ii K.M."/>
            <person name="Tsukimi T."/>
            <person name="Miura M.C."/>
            <person name="Galipon J."/>
            <person name="Arakawa K."/>
        </authorList>
    </citation>
    <scope>NUCLEOTIDE SEQUENCE [LARGE SCALE GENOMIC DNA]</scope>
    <source>
        <strain evidence="2">TYRC17</strain>
    </source>
</reference>
<organism evidence="1 2">
    <name type="scientific">Vreelandella olivaria</name>
    <dbReference type="NCBI Taxonomy" id="390919"/>
    <lineage>
        <taxon>Bacteria</taxon>
        <taxon>Pseudomonadati</taxon>
        <taxon>Pseudomonadota</taxon>
        <taxon>Gammaproteobacteria</taxon>
        <taxon>Oceanospirillales</taxon>
        <taxon>Halomonadaceae</taxon>
        <taxon>Vreelandella</taxon>
    </lineage>
</organism>
<keyword evidence="2" id="KW-1185">Reference proteome</keyword>
<dbReference type="EMBL" id="AP019416">
    <property type="protein sequence ID" value="BBI49408.1"/>
    <property type="molecule type" value="Genomic_DNA"/>
</dbReference>
<evidence type="ECO:0000313" key="1">
    <source>
        <dbReference type="EMBL" id="BBI49408.1"/>
    </source>
</evidence>
<accession>A0ABN5WWZ2</accession>
<dbReference type="Proteomes" id="UP000289555">
    <property type="component" value="Chromosome"/>
</dbReference>
<sequence length="56" mass="6221">MSWEYFDDNIKFQNRRAPLCVGVAVGAKQARHHNGAGLVGSIGYLLSDFLDDPDRV</sequence>